<dbReference type="InterPro" id="IPR041657">
    <property type="entry name" value="HTH_17"/>
</dbReference>
<evidence type="ECO:0000256" key="1">
    <source>
        <dbReference type="SAM" id="MobiDB-lite"/>
    </source>
</evidence>
<dbReference type="AlphaFoldDB" id="A0A1G9YI41"/>
<accession>A0A1G9YI41</accession>
<organism evidence="3 4">
    <name type="scientific">Lentzea albidocapillata subsp. violacea</name>
    <dbReference type="NCBI Taxonomy" id="128104"/>
    <lineage>
        <taxon>Bacteria</taxon>
        <taxon>Bacillati</taxon>
        <taxon>Actinomycetota</taxon>
        <taxon>Actinomycetes</taxon>
        <taxon>Pseudonocardiales</taxon>
        <taxon>Pseudonocardiaceae</taxon>
        <taxon>Lentzea</taxon>
    </lineage>
</organism>
<evidence type="ECO:0000313" key="3">
    <source>
        <dbReference type="EMBL" id="SDN08151.1"/>
    </source>
</evidence>
<protein>
    <submittedName>
        <fullName evidence="3">DNA binding domain-containing protein, excisionase family</fullName>
    </submittedName>
</protein>
<gene>
    <name evidence="3" type="ORF">SAMN04488074_13356</name>
</gene>
<evidence type="ECO:0000313" key="4">
    <source>
        <dbReference type="Proteomes" id="UP000199682"/>
    </source>
</evidence>
<proteinExistence type="predicted"/>
<reference evidence="4" key="1">
    <citation type="submission" date="2016-10" db="EMBL/GenBank/DDBJ databases">
        <authorList>
            <person name="Varghese N."/>
            <person name="Submissions S."/>
        </authorList>
    </citation>
    <scope>NUCLEOTIDE SEQUENCE [LARGE SCALE GENOMIC DNA]</scope>
    <source>
        <strain evidence="4">DSM 44796</strain>
    </source>
</reference>
<evidence type="ECO:0000259" key="2">
    <source>
        <dbReference type="Pfam" id="PF12728"/>
    </source>
</evidence>
<feature type="domain" description="Helix-turn-helix" evidence="2">
    <location>
        <begin position="19"/>
        <end position="67"/>
    </location>
</feature>
<dbReference type="EMBL" id="FNET01000033">
    <property type="protein sequence ID" value="SDN08151.1"/>
    <property type="molecule type" value="Genomic_DNA"/>
</dbReference>
<feature type="compositionally biased region" description="Polar residues" evidence="1">
    <location>
        <begin position="1"/>
        <end position="12"/>
    </location>
</feature>
<name>A0A1G9YI41_9PSEU</name>
<dbReference type="Proteomes" id="UP000199682">
    <property type="component" value="Unassembled WGS sequence"/>
</dbReference>
<sequence>MTAPSHRTTAPQQDPPSRLYTPAEAADILTVRESWLRRQAGQRRIPCTFLGKHLRFSDADIQQIIAAGSRPTSGRRRTRRR</sequence>
<dbReference type="Pfam" id="PF12728">
    <property type="entry name" value="HTH_17"/>
    <property type="match status" value="1"/>
</dbReference>
<feature type="region of interest" description="Disordered" evidence="1">
    <location>
        <begin position="1"/>
        <end position="22"/>
    </location>
</feature>
<dbReference type="RefSeq" id="WP_090014929.1">
    <property type="nucleotide sequence ID" value="NZ_FNET01000033.1"/>
</dbReference>